<feature type="compositionally biased region" description="Basic and acidic residues" evidence="1">
    <location>
        <begin position="481"/>
        <end position="499"/>
    </location>
</feature>
<feature type="compositionally biased region" description="Basic and acidic residues" evidence="1">
    <location>
        <begin position="401"/>
        <end position="425"/>
    </location>
</feature>
<dbReference type="Proteomes" id="UP000009168">
    <property type="component" value="Unassembled WGS sequence"/>
</dbReference>
<dbReference type="AlphaFoldDB" id="A4VCR5"/>
<dbReference type="EMBL" id="GG662299">
    <property type="protein sequence ID" value="EDK31318.2"/>
    <property type="molecule type" value="Genomic_DNA"/>
</dbReference>
<dbReference type="KEGG" id="tet:TTHERM_00325671"/>
<dbReference type="GeneID" id="7833140"/>
<feature type="compositionally biased region" description="Low complexity" evidence="1">
    <location>
        <begin position="186"/>
        <end position="206"/>
    </location>
</feature>
<name>A4VCR5_TETTS</name>
<feature type="region of interest" description="Disordered" evidence="1">
    <location>
        <begin position="574"/>
        <end position="603"/>
    </location>
</feature>
<proteinExistence type="predicted"/>
<accession>A4VCR5</accession>
<dbReference type="HOGENOM" id="CLU_788677_0_0_1"/>
<feature type="region of interest" description="Disordered" evidence="1">
    <location>
        <begin position="186"/>
        <end position="209"/>
    </location>
</feature>
<dbReference type="RefSeq" id="XP_001471053.2">
    <property type="nucleotide sequence ID" value="XM_001471003.2"/>
</dbReference>
<reference evidence="3" key="1">
    <citation type="journal article" date="2006" name="PLoS Biol.">
        <title>Macronuclear genome sequence of the ciliate Tetrahymena thermophila, a model eukaryote.</title>
        <authorList>
            <person name="Eisen J.A."/>
            <person name="Coyne R.S."/>
            <person name="Wu M."/>
            <person name="Wu D."/>
            <person name="Thiagarajan M."/>
            <person name="Wortman J.R."/>
            <person name="Badger J.H."/>
            <person name="Ren Q."/>
            <person name="Amedeo P."/>
            <person name="Jones K.M."/>
            <person name="Tallon L.J."/>
            <person name="Delcher A.L."/>
            <person name="Salzberg S.L."/>
            <person name="Silva J.C."/>
            <person name="Haas B.J."/>
            <person name="Majoros W.H."/>
            <person name="Farzad M."/>
            <person name="Carlton J.M."/>
            <person name="Smith R.K. Jr."/>
            <person name="Garg J."/>
            <person name="Pearlman R.E."/>
            <person name="Karrer K.M."/>
            <person name="Sun L."/>
            <person name="Manning G."/>
            <person name="Elde N.C."/>
            <person name="Turkewitz A.P."/>
            <person name="Asai D.J."/>
            <person name="Wilkes D.E."/>
            <person name="Wang Y."/>
            <person name="Cai H."/>
            <person name="Collins K."/>
            <person name="Stewart B.A."/>
            <person name="Lee S.R."/>
            <person name="Wilamowska K."/>
            <person name="Weinberg Z."/>
            <person name="Ruzzo W.L."/>
            <person name="Wloga D."/>
            <person name="Gaertig J."/>
            <person name="Frankel J."/>
            <person name="Tsao C.-C."/>
            <person name="Gorovsky M.A."/>
            <person name="Keeling P.J."/>
            <person name="Waller R.F."/>
            <person name="Patron N.J."/>
            <person name="Cherry J.M."/>
            <person name="Stover N.A."/>
            <person name="Krieger C.J."/>
            <person name="del Toro C."/>
            <person name="Ryder H.F."/>
            <person name="Williamson S.C."/>
            <person name="Barbeau R.A."/>
            <person name="Hamilton E.P."/>
            <person name="Orias E."/>
        </authorList>
    </citation>
    <scope>NUCLEOTIDE SEQUENCE [LARGE SCALE GENOMIC DNA]</scope>
    <source>
        <strain evidence="3">SB210</strain>
    </source>
</reference>
<feature type="compositionally biased region" description="Basic and acidic residues" evidence="1">
    <location>
        <begin position="592"/>
        <end position="603"/>
    </location>
</feature>
<organism evidence="2 3">
    <name type="scientific">Tetrahymena thermophila (strain SB210)</name>
    <dbReference type="NCBI Taxonomy" id="312017"/>
    <lineage>
        <taxon>Eukaryota</taxon>
        <taxon>Sar</taxon>
        <taxon>Alveolata</taxon>
        <taxon>Ciliophora</taxon>
        <taxon>Intramacronucleata</taxon>
        <taxon>Oligohymenophorea</taxon>
        <taxon>Hymenostomatida</taxon>
        <taxon>Tetrahymenina</taxon>
        <taxon>Tetrahymenidae</taxon>
        <taxon>Tetrahymena</taxon>
    </lineage>
</organism>
<evidence type="ECO:0000313" key="3">
    <source>
        <dbReference type="Proteomes" id="UP000009168"/>
    </source>
</evidence>
<keyword evidence="3" id="KW-1185">Reference proteome</keyword>
<feature type="region of interest" description="Disordered" evidence="1">
    <location>
        <begin position="373"/>
        <end position="432"/>
    </location>
</feature>
<protein>
    <submittedName>
        <fullName evidence="2">Uncharacterized protein</fullName>
    </submittedName>
</protein>
<feature type="compositionally biased region" description="Basic residues" evidence="1">
    <location>
        <begin position="386"/>
        <end position="395"/>
    </location>
</feature>
<dbReference type="InParanoid" id="A4VCR5"/>
<evidence type="ECO:0000256" key="1">
    <source>
        <dbReference type="SAM" id="MobiDB-lite"/>
    </source>
</evidence>
<feature type="region of interest" description="Disordered" evidence="1">
    <location>
        <begin position="473"/>
        <end position="507"/>
    </location>
</feature>
<evidence type="ECO:0000313" key="2">
    <source>
        <dbReference type="EMBL" id="EDK31318.2"/>
    </source>
</evidence>
<sequence length="700" mass="79949">MERESNNDLVQENSKHDAIYRVSSDNFNLTGLNKNQPVPYTGGLEKMSSNMISNNIYPDQSYLLFKSMFDDPSNPLANLFKSSIENFQFSNNNNNLSQVPSSQQDLLSCFGNNANNVSLLVNPQYLGSSFPSVSSFPQVKTNKQSPLQGLSFEIKDVSSINSNNNHNNSSSNNNNSALLSMNQSNINNSLLNSNDNSNNSNKSIQNGLSRGISSSNSNFNCNLQGFNKPLLSNEYPISSFINNGFNPNQSILSNDMAQNKEPFTKISSSSSSSRTHSTKRGTTIIIQAQNINSPAVVNKQSSDSNQQENILNQNEIFGMQNLNNDQVKQSNMYEFLSKQIDQKVPQKESSANNKTNIEKILFNQNKVEEIKKEELEEEQNNVSASKVKKSARISKKQNLSGEEKIPNKKRKDDHTLKQSGDHNFSDETQGLNCEENAKSAVKFQIKQEEEKIEKSKIKNVQIKEEDFHEQAVSEALSSEVKPLKNKEKQQNTEGQEKKSSSRQSQHKNVYKNFGKELLRFVRCKQQTCKELTQDEYRYLLDQLTGGLNDKDTKQTLPIQKKEKLQLLWTLKTEPNTASHASQSTNSKKQKNDHHNKNDEDKTQEYYFITEKEDEILESDNTELKTKKYFRKISWEFFNEWAYQYVINSRKLDKKEIHLKCIPSFLYGIMCPKSLEVFKPIREHDKIPQNNQSKQSNVNQN</sequence>
<gene>
    <name evidence="2" type="ORF">TTHERM_00325671</name>
</gene>
<feature type="compositionally biased region" description="Polar residues" evidence="1">
    <location>
        <begin position="574"/>
        <end position="586"/>
    </location>
</feature>